<proteinExistence type="predicted"/>
<protein>
    <submittedName>
        <fullName evidence="2">Uncharacterized protein</fullName>
    </submittedName>
</protein>
<keyword evidence="3" id="KW-1185">Reference proteome</keyword>
<evidence type="ECO:0000256" key="1">
    <source>
        <dbReference type="SAM" id="MobiDB-lite"/>
    </source>
</evidence>
<name>A0AAD4ILA6_9PLEO</name>
<reference evidence="2" key="1">
    <citation type="submission" date="2021-07" db="EMBL/GenBank/DDBJ databases">
        <title>Genome Resource of American Ginseng Black Spot Pathogen Alternaria panax.</title>
        <authorList>
            <person name="Qiu C."/>
            <person name="Wang W."/>
            <person name="Liu Z."/>
        </authorList>
    </citation>
    <scope>NUCLEOTIDE SEQUENCE</scope>
    <source>
        <strain evidence="2">BNCC115425</strain>
    </source>
</reference>
<dbReference type="AlphaFoldDB" id="A0AAD4ILA6"/>
<feature type="compositionally biased region" description="Acidic residues" evidence="1">
    <location>
        <begin position="52"/>
        <end position="61"/>
    </location>
</feature>
<organism evidence="2 3">
    <name type="scientific">Alternaria panax</name>
    <dbReference type="NCBI Taxonomy" id="48097"/>
    <lineage>
        <taxon>Eukaryota</taxon>
        <taxon>Fungi</taxon>
        <taxon>Dikarya</taxon>
        <taxon>Ascomycota</taxon>
        <taxon>Pezizomycotina</taxon>
        <taxon>Dothideomycetes</taxon>
        <taxon>Pleosporomycetidae</taxon>
        <taxon>Pleosporales</taxon>
        <taxon>Pleosporineae</taxon>
        <taxon>Pleosporaceae</taxon>
        <taxon>Alternaria</taxon>
        <taxon>Alternaria sect. Panax</taxon>
    </lineage>
</organism>
<dbReference type="EMBL" id="JAANER010000001">
    <property type="protein sequence ID" value="KAG9196697.1"/>
    <property type="molecule type" value="Genomic_DNA"/>
</dbReference>
<evidence type="ECO:0000313" key="3">
    <source>
        <dbReference type="Proteomes" id="UP001199106"/>
    </source>
</evidence>
<evidence type="ECO:0000313" key="2">
    <source>
        <dbReference type="EMBL" id="KAG9196697.1"/>
    </source>
</evidence>
<gene>
    <name evidence="2" type="ORF">G6011_01818</name>
</gene>
<accession>A0AAD4ILA6</accession>
<feature type="region of interest" description="Disordered" evidence="1">
    <location>
        <begin position="142"/>
        <end position="163"/>
    </location>
</feature>
<dbReference type="Proteomes" id="UP001199106">
    <property type="component" value="Unassembled WGS sequence"/>
</dbReference>
<sequence>MPEGVVVQQLSGCLGEEMVMPTTVQAEGITLPVDRIPAIMESVDERPAGSEVEAELEDADNATETHPHTDGTSDTSTAPGPIVPEEAFSNRTFTPPTTVCSVATTTIFENPLSEQALNEPITTPQRFEIAPAQKILSYTPSQPSRTKIYSNSKTTSQRTGRSSDETISNYLDCFLPYMRFLE</sequence>
<feature type="region of interest" description="Disordered" evidence="1">
    <location>
        <begin position="44"/>
        <end position="95"/>
    </location>
</feature>
<comment type="caution">
    <text evidence="2">The sequence shown here is derived from an EMBL/GenBank/DDBJ whole genome shotgun (WGS) entry which is preliminary data.</text>
</comment>